<sequence length="94" mass="11286">IFCYLDPRDLIYLARTCKKLRGILMSKSSESIWRIARGNVEDLPPLLLPLNEPQYAHLIYDMYCHVCNKPWRCDNILWRFCIRCCRNCEKTYVL</sequence>
<protein>
    <recommendedName>
        <fullName evidence="1">F-box domain-containing protein</fullName>
    </recommendedName>
</protein>
<feature type="non-terminal residue" evidence="2">
    <location>
        <position position="94"/>
    </location>
</feature>
<dbReference type="SUPFAM" id="SSF81383">
    <property type="entry name" value="F-box domain"/>
    <property type="match status" value="1"/>
</dbReference>
<gene>
    <name evidence="2" type="ORF">C8J55DRAFT_436198</name>
</gene>
<accession>A0A9W8ZYZ8</accession>
<proteinExistence type="predicted"/>
<feature type="domain" description="F-box" evidence="1">
    <location>
        <begin position="1"/>
        <end position="36"/>
    </location>
</feature>
<dbReference type="InterPro" id="IPR036047">
    <property type="entry name" value="F-box-like_dom_sf"/>
</dbReference>
<reference evidence="2" key="1">
    <citation type="submission" date="2022-08" db="EMBL/GenBank/DDBJ databases">
        <authorList>
            <consortium name="DOE Joint Genome Institute"/>
            <person name="Min B."/>
            <person name="Riley R."/>
            <person name="Sierra-Patev S."/>
            <person name="Naranjo-Ortiz M."/>
            <person name="Looney B."/>
            <person name="Konkel Z."/>
            <person name="Slot J.C."/>
            <person name="Sakamoto Y."/>
            <person name="Steenwyk J.L."/>
            <person name="Rokas A."/>
            <person name="Carro J."/>
            <person name="Camarero S."/>
            <person name="Ferreira P."/>
            <person name="Molpeceres G."/>
            <person name="Ruiz-Duenas F.J."/>
            <person name="Serrano A."/>
            <person name="Henrissat B."/>
            <person name="Drula E."/>
            <person name="Hughes K.W."/>
            <person name="Mata J.L."/>
            <person name="Ishikawa N.K."/>
            <person name="Vargas-Isla R."/>
            <person name="Ushijima S."/>
            <person name="Smith C.A."/>
            <person name="Ahrendt S."/>
            <person name="Andreopoulos W."/>
            <person name="He G."/>
            <person name="Labutti K."/>
            <person name="Lipzen A."/>
            <person name="Ng V."/>
            <person name="Sandor L."/>
            <person name="Barry K."/>
            <person name="Martinez A.T."/>
            <person name="Xiao Y."/>
            <person name="Gibbons J.G."/>
            <person name="Terashima K."/>
            <person name="Hibbett D.S."/>
            <person name="Grigoriev I.V."/>
        </authorList>
    </citation>
    <scope>NUCLEOTIDE SEQUENCE</scope>
    <source>
        <strain evidence="2">Sp2 HRB7682 ss15</strain>
    </source>
</reference>
<dbReference type="Proteomes" id="UP001150238">
    <property type="component" value="Unassembled WGS sequence"/>
</dbReference>
<dbReference type="InterPro" id="IPR001810">
    <property type="entry name" value="F-box_dom"/>
</dbReference>
<dbReference type="AlphaFoldDB" id="A0A9W8ZYZ8"/>
<name>A0A9W8ZYZ8_9AGAR</name>
<dbReference type="PROSITE" id="PS50181">
    <property type="entry name" value="FBOX"/>
    <property type="match status" value="1"/>
</dbReference>
<dbReference type="CDD" id="cd09917">
    <property type="entry name" value="F-box_SF"/>
    <property type="match status" value="1"/>
</dbReference>
<reference evidence="2" key="2">
    <citation type="journal article" date="2023" name="Proc. Natl. Acad. Sci. U.S.A.">
        <title>A global phylogenomic analysis of the shiitake genus Lentinula.</title>
        <authorList>
            <person name="Sierra-Patev S."/>
            <person name="Min B."/>
            <person name="Naranjo-Ortiz M."/>
            <person name="Looney B."/>
            <person name="Konkel Z."/>
            <person name="Slot J.C."/>
            <person name="Sakamoto Y."/>
            <person name="Steenwyk J.L."/>
            <person name="Rokas A."/>
            <person name="Carro J."/>
            <person name="Camarero S."/>
            <person name="Ferreira P."/>
            <person name="Molpeceres G."/>
            <person name="Ruiz-Duenas F.J."/>
            <person name="Serrano A."/>
            <person name="Henrissat B."/>
            <person name="Drula E."/>
            <person name="Hughes K.W."/>
            <person name="Mata J.L."/>
            <person name="Ishikawa N.K."/>
            <person name="Vargas-Isla R."/>
            <person name="Ushijima S."/>
            <person name="Smith C.A."/>
            <person name="Donoghue J."/>
            <person name="Ahrendt S."/>
            <person name="Andreopoulos W."/>
            <person name="He G."/>
            <person name="LaButti K."/>
            <person name="Lipzen A."/>
            <person name="Ng V."/>
            <person name="Riley R."/>
            <person name="Sandor L."/>
            <person name="Barry K."/>
            <person name="Martinez A.T."/>
            <person name="Xiao Y."/>
            <person name="Gibbons J.G."/>
            <person name="Terashima K."/>
            <person name="Grigoriev I.V."/>
            <person name="Hibbett D."/>
        </authorList>
    </citation>
    <scope>NUCLEOTIDE SEQUENCE</scope>
    <source>
        <strain evidence="2">Sp2 HRB7682 ss15</strain>
    </source>
</reference>
<evidence type="ECO:0000259" key="1">
    <source>
        <dbReference type="PROSITE" id="PS50181"/>
    </source>
</evidence>
<evidence type="ECO:0000313" key="2">
    <source>
        <dbReference type="EMBL" id="KAJ4470381.1"/>
    </source>
</evidence>
<organism evidence="2 3">
    <name type="scientific">Lentinula lateritia</name>
    <dbReference type="NCBI Taxonomy" id="40482"/>
    <lineage>
        <taxon>Eukaryota</taxon>
        <taxon>Fungi</taxon>
        <taxon>Dikarya</taxon>
        <taxon>Basidiomycota</taxon>
        <taxon>Agaricomycotina</taxon>
        <taxon>Agaricomycetes</taxon>
        <taxon>Agaricomycetidae</taxon>
        <taxon>Agaricales</taxon>
        <taxon>Marasmiineae</taxon>
        <taxon>Omphalotaceae</taxon>
        <taxon>Lentinula</taxon>
    </lineage>
</organism>
<dbReference type="EMBL" id="JANVFS010000032">
    <property type="protein sequence ID" value="KAJ4470381.1"/>
    <property type="molecule type" value="Genomic_DNA"/>
</dbReference>
<evidence type="ECO:0000313" key="3">
    <source>
        <dbReference type="Proteomes" id="UP001150238"/>
    </source>
</evidence>
<comment type="caution">
    <text evidence="2">The sequence shown here is derived from an EMBL/GenBank/DDBJ whole genome shotgun (WGS) entry which is preliminary data.</text>
</comment>
<dbReference type="Pfam" id="PF12937">
    <property type="entry name" value="F-box-like"/>
    <property type="match status" value="1"/>
</dbReference>